<dbReference type="PANTHER" id="PTHR43156">
    <property type="entry name" value="STAGE II SPORULATION PROTEIN E-RELATED"/>
    <property type="match status" value="1"/>
</dbReference>
<dbReference type="PANTHER" id="PTHR43156:SF2">
    <property type="entry name" value="STAGE II SPORULATION PROTEIN E"/>
    <property type="match status" value="1"/>
</dbReference>
<dbReference type="SMART" id="SM00331">
    <property type="entry name" value="PP2C_SIG"/>
    <property type="match status" value="1"/>
</dbReference>
<dbReference type="InterPro" id="IPR001932">
    <property type="entry name" value="PPM-type_phosphatase-like_dom"/>
</dbReference>
<dbReference type="RefSeq" id="WP_301774062.1">
    <property type="nucleotide sequence ID" value="NZ_JAGGJB010000002.1"/>
</dbReference>
<dbReference type="InterPro" id="IPR052016">
    <property type="entry name" value="Bact_Sigma-Reg"/>
</dbReference>
<gene>
    <name evidence="3" type="ORF">J6I90_03285</name>
</gene>
<sequence>MLKPSQQIVIDIFQDGSEFAISVVEKLQRLRVARRVRVKNLSDWRSDLNHVHPTLVVTSELVPQLLSPLRCPQQLLILPRASDLESSLRWHGDVLSWPEKTGVILQRIDLMANSFNTARQLNAVRESLIWHTQRVEREHELIERIFRNALSRNFTHYEHIRTLLTPASKFNGDLCLITPGPLGNLYILMADFTGHGLAPATGALPLSQAFFAMADRGVSVSEMVVEFNYRLHRLLPSDMFCACFLMELSASGKRLTYWNGGMPPALVFGPDGMVKHRLRAQHMALGVLSVDDFDSQVATISTRTDDTIAMYTDGVIEMLSQRDEFLGMDAFEEIIQTYPGTANFDRLVAELENFRGSQPLQDDVSLAILECCPTGLEPPEIGPELQALPFVFSTVLDAEDLQQIDVVASILGILGRLPALHAHRTTIYLLLAEVFNNALEHGLLGLDSRMKNDPEGFAYYYQLRADRLQALTSGSISIEVCFEQRRNYLKFTVRNTGLPWARAELASLDKTSLPYGRGLDLLQQLACDLNWSDEGREVSFGYYLTSS</sequence>
<comment type="caution">
    <text evidence="3">The sequence shown here is derived from an EMBL/GenBank/DDBJ whole genome shotgun (WGS) entry which is preliminary data.</text>
</comment>
<dbReference type="AlphaFoldDB" id="A0AAW7QUM7"/>
<keyword evidence="1" id="KW-0378">Hydrolase</keyword>
<reference evidence="3 4" key="1">
    <citation type="submission" date="2021-03" db="EMBL/GenBank/DDBJ databases">
        <title>Pseudidiomarina terrestris, a new bacterium isolated from saline soil.</title>
        <authorList>
            <person name="Galisteo C."/>
            <person name="De La Haba R."/>
            <person name="Sanchez-Porro C."/>
            <person name="Ventosa A."/>
        </authorList>
    </citation>
    <scope>NUCLEOTIDE SEQUENCE [LARGE SCALE GENOMIC DNA]</scope>
    <source>
        <strain evidence="3 4">1APP75-32.1</strain>
    </source>
</reference>
<name>A0AAW7QUM7_9GAMM</name>
<feature type="domain" description="PPM-type phosphatase" evidence="2">
    <location>
        <begin position="155"/>
        <end position="371"/>
    </location>
</feature>
<dbReference type="GO" id="GO:0016791">
    <property type="term" value="F:phosphatase activity"/>
    <property type="evidence" value="ECO:0007669"/>
    <property type="project" value="TreeGrafter"/>
</dbReference>
<evidence type="ECO:0000259" key="2">
    <source>
        <dbReference type="SMART" id="SM00331"/>
    </source>
</evidence>
<dbReference type="Gene3D" id="3.30.565.10">
    <property type="entry name" value="Histidine kinase-like ATPase, C-terminal domain"/>
    <property type="match status" value="1"/>
</dbReference>
<dbReference type="InterPro" id="IPR036457">
    <property type="entry name" value="PPM-type-like_dom_sf"/>
</dbReference>
<dbReference type="Gene3D" id="3.60.40.10">
    <property type="entry name" value="PPM-type phosphatase domain"/>
    <property type="match status" value="1"/>
</dbReference>
<evidence type="ECO:0000256" key="1">
    <source>
        <dbReference type="ARBA" id="ARBA00022801"/>
    </source>
</evidence>
<protein>
    <submittedName>
        <fullName evidence="3">SpoIIE family protein phosphatase</fullName>
    </submittedName>
</protein>
<dbReference type="InterPro" id="IPR036890">
    <property type="entry name" value="HATPase_C_sf"/>
</dbReference>
<dbReference type="EMBL" id="JAGGJB010000002">
    <property type="protein sequence ID" value="MDN7123892.1"/>
    <property type="molecule type" value="Genomic_DNA"/>
</dbReference>
<dbReference type="Proteomes" id="UP001169492">
    <property type="component" value="Unassembled WGS sequence"/>
</dbReference>
<evidence type="ECO:0000313" key="3">
    <source>
        <dbReference type="EMBL" id="MDN7123892.1"/>
    </source>
</evidence>
<dbReference type="Pfam" id="PF07228">
    <property type="entry name" value="SpoIIE"/>
    <property type="match status" value="1"/>
</dbReference>
<organism evidence="3 4">
    <name type="scientific">Pseudidiomarina terrestris</name>
    <dbReference type="NCBI Taxonomy" id="2820060"/>
    <lineage>
        <taxon>Bacteria</taxon>
        <taxon>Pseudomonadati</taxon>
        <taxon>Pseudomonadota</taxon>
        <taxon>Gammaproteobacteria</taxon>
        <taxon>Alteromonadales</taxon>
        <taxon>Idiomarinaceae</taxon>
        <taxon>Pseudidiomarina</taxon>
    </lineage>
</organism>
<evidence type="ECO:0000313" key="4">
    <source>
        <dbReference type="Proteomes" id="UP001169492"/>
    </source>
</evidence>
<proteinExistence type="predicted"/>
<accession>A0AAW7QUM7</accession>